<dbReference type="Proteomes" id="UP000028725">
    <property type="component" value="Unassembled WGS sequence"/>
</dbReference>
<feature type="compositionally biased region" description="Basic and acidic residues" evidence="3">
    <location>
        <begin position="1"/>
        <end position="23"/>
    </location>
</feature>
<feature type="compositionally biased region" description="Pro residues" evidence="3">
    <location>
        <begin position="24"/>
        <end position="35"/>
    </location>
</feature>
<protein>
    <submittedName>
        <fullName evidence="5">Methylase of polypeptide chain release factor</fullName>
    </submittedName>
</protein>
<feature type="domain" description="Methyltransferase small" evidence="4">
    <location>
        <begin position="190"/>
        <end position="288"/>
    </location>
</feature>
<dbReference type="EMBL" id="JMCB01000010">
    <property type="protein sequence ID" value="KFE66323.1"/>
    <property type="molecule type" value="Genomic_DNA"/>
</dbReference>
<keyword evidence="1 5" id="KW-0808">Transferase</keyword>
<dbReference type="Pfam" id="PF05175">
    <property type="entry name" value="MTS"/>
    <property type="match status" value="1"/>
</dbReference>
<evidence type="ECO:0000256" key="1">
    <source>
        <dbReference type="ARBA" id="ARBA00022603"/>
    </source>
</evidence>
<dbReference type="SUPFAM" id="SSF53335">
    <property type="entry name" value="S-adenosyl-L-methionine-dependent methyltransferases"/>
    <property type="match status" value="1"/>
</dbReference>
<accession>A0A085WF60</accession>
<dbReference type="PATRIC" id="fig|394096.3.peg.5146"/>
<dbReference type="PANTHER" id="PTHR18895">
    <property type="entry name" value="HEMK METHYLTRANSFERASE"/>
    <property type="match status" value="1"/>
</dbReference>
<dbReference type="CDD" id="cd02440">
    <property type="entry name" value="AdoMet_MTases"/>
    <property type="match status" value="1"/>
</dbReference>
<evidence type="ECO:0000259" key="4">
    <source>
        <dbReference type="Pfam" id="PF05175"/>
    </source>
</evidence>
<sequence>MLSTFHSEEPMKKKGPQGKEERPPPTAGPSGPPLGEPFRWRSESDEPTPARLSPVDDRLSADAALKRVRRGEYLLYTGDFHNAKQLLGAMGRRLSRPAGAGSLLEAFRAERRARQLEHETLSRIVVALDRDYRLGLARAPDVAQACRQVWGEPELATTVVPLKQLLGMLGAAEWRRKGLAVPGLKGLLHPHYGVYLPTRTDYAELLLPLPQVKGKRVFDVGTGTGVLSFLLLQSGAVSVVATDCDARAVACARENAQRLGLANRFQGVETDLFPEGRADLVVSNPPWIPEPPKNRVDRAVFDEDNLFLRRFLEGLTAHLEPGGEGLLLLSNLAVLLGLRPAGWLDEQLARCGLTVKWTRSTQARHSKARDRSDPLHAARSREVTTLYCLAPAP</sequence>
<dbReference type="GO" id="GO:0032259">
    <property type="term" value="P:methylation"/>
    <property type="evidence" value="ECO:0007669"/>
    <property type="project" value="UniProtKB-KW"/>
</dbReference>
<dbReference type="GO" id="GO:0003676">
    <property type="term" value="F:nucleic acid binding"/>
    <property type="evidence" value="ECO:0007669"/>
    <property type="project" value="InterPro"/>
</dbReference>
<evidence type="ECO:0000313" key="5">
    <source>
        <dbReference type="EMBL" id="KFE66323.1"/>
    </source>
</evidence>
<dbReference type="STRING" id="394096.DB31_0796"/>
<evidence type="ECO:0000313" key="6">
    <source>
        <dbReference type="Proteomes" id="UP000028725"/>
    </source>
</evidence>
<proteinExistence type="predicted"/>
<keyword evidence="1 5" id="KW-0489">Methyltransferase</keyword>
<organism evidence="5 6">
    <name type="scientific">Hyalangium minutum</name>
    <dbReference type="NCBI Taxonomy" id="394096"/>
    <lineage>
        <taxon>Bacteria</taxon>
        <taxon>Pseudomonadati</taxon>
        <taxon>Myxococcota</taxon>
        <taxon>Myxococcia</taxon>
        <taxon>Myxococcales</taxon>
        <taxon>Cystobacterineae</taxon>
        <taxon>Archangiaceae</taxon>
        <taxon>Hyalangium</taxon>
    </lineage>
</organism>
<reference evidence="5 6" key="1">
    <citation type="submission" date="2014-04" db="EMBL/GenBank/DDBJ databases">
        <title>Genome assembly of Hyalangium minutum DSM 14724.</title>
        <authorList>
            <person name="Sharma G."/>
            <person name="Subramanian S."/>
        </authorList>
    </citation>
    <scope>NUCLEOTIDE SEQUENCE [LARGE SCALE GENOMIC DNA]</scope>
    <source>
        <strain evidence="5 6">DSM 14724</strain>
    </source>
</reference>
<dbReference type="InterPro" id="IPR007848">
    <property type="entry name" value="Small_mtfrase_dom"/>
</dbReference>
<dbReference type="AlphaFoldDB" id="A0A085WF60"/>
<comment type="caution">
    <text evidence="5">The sequence shown here is derived from an EMBL/GenBank/DDBJ whole genome shotgun (WGS) entry which is preliminary data.</text>
</comment>
<dbReference type="GO" id="GO:0036009">
    <property type="term" value="F:protein-glutamine N-methyltransferase activity"/>
    <property type="evidence" value="ECO:0007669"/>
    <property type="project" value="TreeGrafter"/>
</dbReference>
<keyword evidence="6" id="KW-1185">Reference proteome</keyword>
<feature type="region of interest" description="Disordered" evidence="3">
    <location>
        <begin position="1"/>
        <end position="55"/>
    </location>
</feature>
<dbReference type="InterPro" id="IPR050320">
    <property type="entry name" value="N5-glutamine_MTase"/>
</dbReference>
<dbReference type="PANTHER" id="PTHR18895:SF74">
    <property type="entry name" value="MTRF1L RELEASE FACTOR GLUTAMINE METHYLTRANSFERASE"/>
    <property type="match status" value="1"/>
</dbReference>
<dbReference type="InterPro" id="IPR029063">
    <property type="entry name" value="SAM-dependent_MTases_sf"/>
</dbReference>
<keyword evidence="2" id="KW-0949">S-adenosyl-L-methionine</keyword>
<dbReference type="Gene3D" id="3.40.50.150">
    <property type="entry name" value="Vaccinia Virus protein VP39"/>
    <property type="match status" value="1"/>
</dbReference>
<name>A0A085WF60_9BACT</name>
<gene>
    <name evidence="5" type="ORF">DB31_0796</name>
</gene>
<dbReference type="InterPro" id="IPR002052">
    <property type="entry name" value="DNA_methylase_N6_adenine_CS"/>
</dbReference>
<dbReference type="PROSITE" id="PS00092">
    <property type="entry name" value="N6_MTASE"/>
    <property type="match status" value="1"/>
</dbReference>
<evidence type="ECO:0000256" key="3">
    <source>
        <dbReference type="SAM" id="MobiDB-lite"/>
    </source>
</evidence>
<evidence type="ECO:0000256" key="2">
    <source>
        <dbReference type="ARBA" id="ARBA00022691"/>
    </source>
</evidence>